<protein>
    <submittedName>
        <fullName evidence="2">Uncharacterized protein</fullName>
    </submittedName>
</protein>
<evidence type="ECO:0000313" key="2">
    <source>
        <dbReference type="EMBL" id="DAE32756.1"/>
    </source>
</evidence>
<dbReference type="EMBL" id="BK059128">
    <property type="protein sequence ID" value="DAE32756.1"/>
    <property type="molecule type" value="Genomic_DNA"/>
</dbReference>
<reference evidence="2" key="1">
    <citation type="journal article" date="2021" name="Proc. Natl. Acad. Sci. U.S.A.">
        <title>A Catalog of Tens of Thousands of Viruses from Human Metagenomes Reveals Hidden Associations with Chronic Diseases.</title>
        <authorList>
            <person name="Tisza M.J."/>
            <person name="Buck C.B."/>
        </authorList>
    </citation>
    <scope>NUCLEOTIDE SEQUENCE</scope>
    <source>
        <strain evidence="2">CtFlR8</strain>
    </source>
</reference>
<sequence length="140" mass="16384">METLNTNHLEIALSAITLCVAIVCPVLVTIINSIHSTQIRKLELKYDKQLSYYQKQQSVFNHFLEFASKQLETNYPSEKIEYIRSYHELFLYVPSEYWDQLSSLHDSLLNRKNDSSEKLLTVTQTLGKILQESDRLFPKL</sequence>
<keyword evidence="1" id="KW-0472">Membrane</keyword>
<name>A0A8S5RP04_9VIRU</name>
<keyword evidence="1" id="KW-1133">Transmembrane helix</keyword>
<proteinExistence type="predicted"/>
<organism evidence="2">
    <name type="scientific">virus sp. ctFlR8</name>
    <dbReference type="NCBI Taxonomy" id="2825811"/>
    <lineage>
        <taxon>Viruses</taxon>
    </lineage>
</organism>
<keyword evidence="1" id="KW-0812">Transmembrane</keyword>
<evidence type="ECO:0000256" key="1">
    <source>
        <dbReference type="SAM" id="Phobius"/>
    </source>
</evidence>
<feature type="transmembrane region" description="Helical" evidence="1">
    <location>
        <begin position="12"/>
        <end position="31"/>
    </location>
</feature>
<accession>A0A8S5RP04</accession>